<evidence type="ECO:0000313" key="2">
    <source>
        <dbReference type="EMBL" id="MBF5051485.1"/>
    </source>
</evidence>
<proteinExistence type="predicted"/>
<dbReference type="Gene3D" id="3.20.20.10">
    <property type="entry name" value="Alanine racemase"/>
    <property type="match status" value="1"/>
</dbReference>
<protein>
    <submittedName>
        <fullName evidence="2">Alanine racemase</fullName>
    </submittedName>
</protein>
<keyword evidence="3" id="KW-1185">Reference proteome</keyword>
<dbReference type="SUPFAM" id="SSF51419">
    <property type="entry name" value="PLP-binding barrel"/>
    <property type="match status" value="1"/>
</dbReference>
<comment type="caution">
    <text evidence="2">The sequence shown here is derived from an EMBL/GenBank/DDBJ whole genome shotgun (WGS) entry which is preliminary data.</text>
</comment>
<dbReference type="RefSeq" id="WP_194854782.1">
    <property type="nucleotide sequence ID" value="NZ_ARXR01000001.1"/>
</dbReference>
<dbReference type="Pfam" id="PF01168">
    <property type="entry name" value="Ala_racemase_N"/>
    <property type="match status" value="1"/>
</dbReference>
<gene>
    <name evidence="2" type="ORF">ISO4_00087</name>
</gene>
<organism evidence="2 3">
    <name type="scientific">Alloalcanivorax venustensis ISO4</name>
    <dbReference type="NCBI Taxonomy" id="1177184"/>
    <lineage>
        <taxon>Bacteria</taxon>
        <taxon>Pseudomonadati</taxon>
        <taxon>Pseudomonadota</taxon>
        <taxon>Gammaproteobacteria</taxon>
        <taxon>Oceanospirillales</taxon>
        <taxon>Alcanivoracaceae</taxon>
        <taxon>Alloalcanivorax</taxon>
    </lineage>
</organism>
<evidence type="ECO:0000313" key="3">
    <source>
        <dbReference type="Proteomes" id="UP000644441"/>
    </source>
</evidence>
<feature type="domain" description="Alanine racemase N-terminal" evidence="1">
    <location>
        <begin position="52"/>
        <end position="289"/>
    </location>
</feature>
<dbReference type="Proteomes" id="UP000644441">
    <property type="component" value="Unassembled WGS sequence"/>
</dbReference>
<dbReference type="PANTHER" id="PTHR28004:SF2">
    <property type="entry name" value="D-SERINE DEHYDRATASE"/>
    <property type="match status" value="1"/>
</dbReference>
<dbReference type="InterPro" id="IPR029066">
    <property type="entry name" value="PLP-binding_barrel"/>
</dbReference>
<sequence>MKRRTFLLALGGGLAAAWWLKPGDQGGPHGAYFQPYNTLFRDSGPGRPLLFIDRQRLAANCRRLQQALPPGRAYRIVAKSLPSVPLIREVMAQTGTDRVMVFHQPFINAMAEAEPGCDLLLGKPMPVRAAARFYEELPEDAGFDPDRQLQWLIDSDARLQEYLEMARRLGRRLRINVEIDVGLHRGGLTEPRQLDALLERIAAHPRHLAFAGFMGYDAHVGKLPDLVESRDTSLRKAQAVYQSFIDRLYQVAPELREQPLTFNGAGSPTFTLHGDETPLNELAAGSCLVKPSDFDVPSLKDFEPAAFIAAPVLKALDGLTLPGPLPLGDAWALWDPNRRRTYFIYGGYWKAEPVSPPGIRRNDLYGASTNQMMHNGSPATELLPGDQLFFRPTQSEFVLLQFGDLAAVSEHRIQAWWPPLPQGEGA</sequence>
<name>A0ABS0ABG4_9GAMM</name>
<dbReference type="InterPro" id="IPR001608">
    <property type="entry name" value="Ala_racemase_N"/>
</dbReference>
<accession>A0ABS0ABG4</accession>
<dbReference type="InterPro" id="IPR051466">
    <property type="entry name" value="D-amino_acid_metab_enzyme"/>
</dbReference>
<evidence type="ECO:0000259" key="1">
    <source>
        <dbReference type="Pfam" id="PF01168"/>
    </source>
</evidence>
<reference evidence="2 3" key="1">
    <citation type="submission" date="2012-09" db="EMBL/GenBank/DDBJ databases">
        <title>Genome Sequence of alkane-degrading Bacterium Alcanivorax venustensis ISO4.</title>
        <authorList>
            <person name="Lai Q."/>
            <person name="Shao Z."/>
        </authorList>
    </citation>
    <scope>NUCLEOTIDE SEQUENCE [LARGE SCALE GENOMIC DNA]</scope>
    <source>
        <strain evidence="2 3">ISO4</strain>
    </source>
</reference>
<dbReference type="PANTHER" id="PTHR28004">
    <property type="entry name" value="ZGC:162816-RELATED"/>
    <property type="match status" value="1"/>
</dbReference>
<dbReference type="EMBL" id="ARXR01000001">
    <property type="protein sequence ID" value="MBF5051485.1"/>
    <property type="molecule type" value="Genomic_DNA"/>
</dbReference>